<evidence type="ECO:0000256" key="7">
    <source>
        <dbReference type="ARBA" id="ARBA00022989"/>
    </source>
</evidence>
<feature type="transmembrane region" description="Helical" evidence="9">
    <location>
        <begin position="242"/>
        <end position="266"/>
    </location>
</feature>
<comment type="subcellular location">
    <subcellularLocation>
        <location evidence="1">Cell membrane</location>
        <topology evidence="1">Multi-pass membrane protein</topology>
    </subcellularLocation>
</comment>
<dbReference type="InterPro" id="IPR051120">
    <property type="entry name" value="ABC_AA/LPS_Transport"/>
</dbReference>
<dbReference type="InterPro" id="IPR003439">
    <property type="entry name" value="ABC_transporter-like_ATP-bd"/>
</dbReference>
<feature type="transmembrane region" description="Helical" evidence="9">
    <location>
        <begin position="104"/>
        <end position="124"/>
    </location>
</feature>
<dbReference type="GO" id="GO:0015658">
    <property type="term" value="F:branched-chain amino acid transmembrane transporter activity"/>
    <property type="evidence" value="ECO:0007669"/>
    <property type="project" value="InterPro"/>
</dbReference>
<feature type="transmembrane region" description="Helical" evidence="9">
    <location>
        <begin position="278"/>
        <end position="300"/>
    </location>
</feature>
<evidence type="ECO:0000256" key="6">
    <source>
        <dbReference type="ARBA" id="ARBA00022840"/>
    </source>
</evidence>
<accession>A0A7Y4P478</accession>
<dbReference type="Gene3D" id="3.40.50.300">
    <property type="entry name" value="P-loop containing nucleotide triphosphate hydrolases"/>
    <property type="match status" value="1"/>
</dbReference>
<evidence type="ECO:0000256" key="2">
    <source>
        <dbReference type="ARBA" id="ARBA00022448"/>
    </source>
</evidence>
<evidence type="ECO:0000313" key="11">
    <source>
        <dbReference type="EMBL" id="NOL49216.1"/>
    </source>
</evidence>
<dbReference type="AlphaFoldDB" id="A0A7Y4P478"/>
<evidence type="ECO:0000259" key="10">
    <source>
        <dbReference type="PROSITE" id="PS50893"/>
    </source>
</evidence>
<dbReference type="InterPro" id="IPR043428">
    <property type="entry name" value="LivM-like"/>
</dbReference>
<dbReference type="SUPFAM" id="SSF52540">
    <property type="entry name" value="P-loop containing nucleoside triphosphate hydrolases"/>
    <property type="match status" value="1"/>
</dbReference>
<feature type="domain" description="ABC transporter" evidence="10">
    <location>
        <begin position="349"/>
        <end position="594"/>
    </location>
</feature>
<evidence type="ECO:0000256" key="5">
    <source>
        <dbReference type="ARBA" id="ARBA00022741"/>
    </source>
</evidence>
<organism evidence="11 12">
    <name type="scientific">Pelistega europaea</name>
    <dbReference type="NCBI Taxonomy" id="106147"/>
    <lineage>
        <taxon>Bacteria</taxon>
        <taxon>Pseudomonadati</taxon>
        <taxon>Pseudomonadota</taxon>
        <taxon>Betaproteobacteria</taxon>
        <taxon>Burkholderiales</taxon>
        <taxon>Alcaligenaceae</taxon>
        <taxon>Pelistega</taxon>
    </lineage>
</organism>
<comment type="caution">
    <text evidence="11">The sequence shown here is derived from an EMBL/GenBank/DDBJ whole genome shotgun (WGS) entry which is preliminary data.</text>
</comment>
<dbReference type="Pfam" id="PF02653">
    <property type="entry name" value="BPD_transp_2"/>
    <property type="match status" value="1"/>
</dbReference>
<feature type="transmembrane region" description="Helical" evidence="9">
    <location>
        <begin position="204"/>
        <end position="222"/>
    </location>
</feature>
<keyword evidence="4 9" id="KW-0812">Transmembrane</keyword>
<feature type="transmembrane region" description="Helical" evidence="9">
    <location>
        <begin position="155"/>
        <end position="174"/>
    </location>
</feature>
<evidence type="ECO:0000256" key="3">
    <source>
        <dbReference type="ARBA" id="ARBA00022475"/>
    </source>
</evidence>
<dbReference type="GO" id="GO:0005524">
    <property type="term" value="F:ATP binding"/>
    <property type="evidence" value="ECO:0007669"/>
    <property type="project" value="UniProtKB-KW"/>
</dbReference>
<keyword evidence="6 11" id="KW-0067">ATP-binding</keyword>
<dbReference type="InterPro" id="IPR001851">
    <property type="entry name" value="ABC_transp_permease"/>
</dbReference>
<dbReference type="InterPro" id="IPR027417">
    <property type="entry name" value="P-loop_NTPase"/>
</dbReference>
<keyword evidence="5" id="KW-0547">Nucleotide-binding</keyword>
<evidence type="ECO:0000256" key="8">
    <source>
        <dbReference type="ARBA" id="ARBA00023136"/>
    </source>
</evidence>
<gene>
    <name evidence="11" type="ORF">HKX40_03530</name>
</gene>
<keyword evidence="8 9" id="KW-0472">Membrane</keyword>
<reference evidence="11 12" key="1">
    <citation type="submission" date="2020-05" db="EMBL/GenBank/DDBJ databases">
        <authorList>
            <person name="Niu N."/>
        </authorList>
    </citation>
    <scope>NUCLEOTIDE SEQUENCE [LARGE SCALE GENOMIC DNA]</scope>
    <source>
        <strain evidence="11 12">LMG10982</strain>
    </source>
</reference>
<dbReference type="Pfam" id="PF12399">
    <property type="entry name" value="BCA_ABC_TP_C"/>
    <property type="match status" value="1"/>
</dbReference>
<keyword evidence="12" id="KW-1185">Reference proteome</keyword>
<dbReference type="GO" id="GO:0005886">
    <property type="term" value="C:plasma membrane"/>
    <property type="evidence" value="ECO:0007669"/>
    <property type="project" value="UniProtKB-SubCell"/>
</dbReference>
<name>A0A7Y4P478_9BURK</name>
<keyword evidence="2" id="KW-0813">Transport</keyword>
<keyword evidence="7 9" id="KW-1133">Transmembrane helix</keyword>
<dbReference type="EMBL" id="JABGBO010000003">
    <property type="protein sequence ID" value="NOL49216.1"/>
    <property type="molecule type" value="Genomic_DNA"/>
</dbReference>
<keyword evidence="3" id="KW-1003">Cell membrane</keyword>
<evidence type="ECO:0000313" key="12">
    <source>
        <dbReference type="Proteomes" id="UP000541421"/>
    </source>
</evidence>
<dbReference type="InterPro" id="IPR032823">
    <property type="entry name" value="BCA_ABC_TP_C"/>
</dbReference>
<proteinExistence type="predicted"/>
<dbReference type="Pfam" id="PF00005">
    <property type="entry name" value="ABC_tran"/>
    <property type="match status" value="1"/>
</dbReference>
<feature type="transmembrane region" description="Helical" evidence="9">
    <location>
        <begin position="77"/>
        <end position="97"/>
    </location>
</feature>
<dbReference type="PANTHER" id="PTHR45772">
    <property type="entry name" value="CONSERVED COMPONENT OF ABC TRANSPORTER FOR NATURAL AMINO ACIDS-RELATED"/>
    <property type="match status" value="1"/>
</dbReference>
<protein>
    <submittedName>
        <fullName evidence="11">Branched-chain amino acid ABC transporter ATP-binding protein/permease</fullName>
    </submittedName>
</protein>
<dbReference type="Proteomes" id="UP000541421">
    <property type="component" value="Unassembled WGS sequence"/>
</dbReference>
<feature type="transmembrane region" description="Helical" evidence="9">
    <location>
        <begin position="31"/>
        <end position="50"/>
    </location>
</feature>
<dbReference type="SMART" id="SM00382">
    <property type="entry name" value="AAA"/>
    <property type="match status" value="1"/>
</dbReference>
<sequence>MRKFCIVILLVLLIALPLIPATPEFWVNQMNTIGIASLVVLGLVILTGVAGMTSFGQAAFVGMGAYATAYLSTTLGYSPWIGLLAGLAIAFVISYLLGQITLRLSGHFLPLGTIALCLIFYYLFGNMEFLGKHDGIPGIVPIEIFGVSLLKARSIYFLIWGVVLLSMFLSLNLLNSRTGRAIRSLKSGAAMAESFGVNTHHYKMIAFVYAALLASIAGWLYAHEQRAVSPSTFGLNYGIEYLFMAVIGGSVSIWGAILGAALVVVLRDQIQVYTPLFIDAKVNVEMVVFGIMMILILHYARDGLWPILMRWFDRLLGETKPATSNALVSFANASNLSQRSRPQTGETVLKVSKIRKQFGGLVAVNDLSFEVKAGQIMGLIGPNGAGKSTTFNLVTGVLPLTSGEITFMGKKISGLSARKIASLGIGRTFQHVQLLPQMTVLENVALGAHLRAHSGVLSSLLHLERKSEAQLLAEAKRQCERVGLGDYLFEKAGNLALGKQRIVEIARALALDPTLLLLDEVAAGLRYREKQDLAAVLSALRDEGMSILLVEHDMDFVMKLTNHLVVMDFGTFLAEGSPAEIQQNPAVIEAYLGGMQDDLSDDALLVATQQGNVSAEADSVVKTV</sequence>
<dbReference type="PROSITE" id="PS50893">
    <property type="entry name" value="ABC_TRANSPORTER_2"/>
    <property type="match status" value="1"/>
</dbReference>
<evidence type="ECO:0000256" key="9">
    <source>
        <dbReference type="SAM" id="Phobius"/>
    </source>
</evidence>
<evidence type="ECO:0000256" key="1">
    <source>
        <dbReference type="ARBA" id="ARBA00004651"/>
    </source>
</evidence>
<dbReference type="CDD" id="cd03219">
    <property type="entry name" value="ABC_Mj1267_LivG_branched"/>
    <property type="match status" value="1"/>
</dbReference>
<evidence type="ECO:0000256" key="4">
    <source>
        <dbReference type="ARBA" id="ARBA00022692"/>
    </source>
</evidence>
<dbReference type="CDD" id="cd06581">
    <property type="entry name" value="TM_PBP1_LivM_like"/>
    <property type="match status" value="1"/>
</dbReference>
<dbReference type="PANTHER" id="PTHR45772:SF2">
    <property type="entry name" value="ABC TRANSPORTER ATP-BINDING PROTEIN"/>
    <property type="match status" value="1"/>
</dbReference>
<dbReference type="FunFam" id="3.40.50.300:FF:000421">
    <property type="entry name" value="Branched-chain amino acid ABC transporter ATP-binding protein"/>
    <property type="match status" value="1"/>
</dbReference>
<dbReference type="InterPro" id="IPR003593">
    <property type="entry name" value="AAA+_ATPase"/>
</dbReference>
<dbReference type="GO" id="GO:0016887">
    <property type="term" value="F:ATP hydrolysis activity"/>
    <property type="evidence" value="ECO:0007669"/>
    <property type="project" value="InterPro"/>
</dbReference>
<dbReference type="RefSeq" id="WP_171588188.1">
    <property type="nucleotide sequence ID" value="NZ_JABGBO010000003.1"/>
</dbReference>